<name>A0AAU1TVS1_9ACTN</name>
<dbReference type="AlphaFoldDB" id="A0AAU1TVS1"/>
<dbReference type="NCBIfam" id="TIGR01869">
    <property type="entry name" value="casC_Cse4"/>
    <property type="match status" value="1"/>
</dbReference>
<evidence type="ECO:0000256" key="1">
    <source>
        <dbReference type="SAM" id="MobiDB-lite"/>
    </source>
</evidence>
<evidence type="ECO:0000313" key="2">
    <source>
        <dbReference type="EMBL" id="WTS09743.1"/>
    </source>
</evidence>
<proteinExistence type="predicted"/>
<dbReference type="EMBL" id="CP108195">
    <property type="protein sequence ID" value="WTS18430.1"/>
    <property type="molecule type" value="Genomic_DNA"/>
</dbReference>
<organism evidence="2">
    <name type="scientific">Streptomyces sp. NBC_00119</name>
    <dbReference type="NCBI Taxonomy" id="2975659"/>
    <lineage>
        <taxon>Bacteria</taxon>
        <taxon>Bacillati</taxon>
        <taxon>Actinomycetota</taxon>
        <taxon>Actinomycetes</taxon>
        <taxon>Kitasatosporales</taxon>
        <taxon>Streptomycetaceae</taxon>
        <taxon>Streptomyces</taxon>
    </lineage>
</organism>
<protein>
    <submittedName>
        <fullName evidence="2">Type I-E CRISPR-associated protein Cas7/Cse4/CasC</fullName>
    </submittedName>
</protein>
<evidence type="ECO:0000313" key="3">
    <source>
        <dbReference type="EMBL" id="WTS18430.1"/>
    </source>
</evidence>
<accession>A0AAU1TVS1</accession>
<dbReference type="InterPro" id="IPR010148">
    <property type="entry name" value="CRISPR-assoc_prot_CT1975"/>
</dbReference>
<sequence length="390" mass="42955">MYVPARYLDLHILQAVPAANLNRNEFQDPKSITWGNAERTFVSSQAWKRPIRLAVEGELGEYAARTRTLARVLAQHLKDTDWPDDLAEFAAAQTVLSAKKDGLKHESDFRTKAMLYLPRAVIADLAELCQDSRAELEEALTAHTAEAADDSKKRRKEPAPVLNSKQVARHLTRRTASINLFGRMLTELADGHVEAAVQMAPAFTVNRSDPQPDYFIAVEDWPQPGDKGGAHLETAFLTTGVFYRFATVNITELLNNLTHDARPDTARQLIELFTWHFIMAMPGSRKTATAPHTIPGLVHYAVRDARPISYSAAFEQPVQADARGGHLAPALTTLTDYATAIDRLVGTRRRIAHGHATTHAPLERQLGTHHPSFDDLAAACATAALTAPAV</sequence>
<dbReference type="Pfam" id="PF09344">
    <property type="entry name" value="Cas_CT1975"/>
    <property type="match status" value="1"/>
</dbReference>
<dbReference type="EMBL" id="CP108195">
    <property type="protein sequence ID" value="WTS09743.1"/>
    <property type="molecule type" value="Genomic_DNA"/>
</dbReference>
<feature type="region of interest" description="Disordered" evidence="1">
    <location>
        <begin position="144"/>
        <end position="163"/>
    </location>
</feature>
<gene>
    <name evidence="2" type="primary">cas7e</name>
    <name evidence="2" type="ORF">OHU69_00390</name>
    <name evidence="3" type="ORF">OHU69_50280</name>
</gene>
<reference evidence="2" key="1">
    <citation type="submission" date="2022-10" db="EMBL/GenBank/DDBJ databases">
        <title>The complete genomes of actinobacterial strains from the NBC collection.</title>
        <authorList>
            <person name="Joergensen T.S."/>
            <person name="Alvarez Arevalo M."/>
            <person name="Sterndorff E.B."/>
            <person name="Faurdal D."/>
            <person name="Vuksanovic O."/>
            <person name="Mourched A.-S."/>
            <person name="Charusanti P."/>
            <person name="Shaw S."/>
            <person name="Blin K."/>
            <person name="Weber T."/>
        </authorList>
    </citation>
    <scope>NUCLEOTIDE SEQUENCE</scope>
    <source>
        <strain evidence="2">NBC_00119</strain>
    </source>
</reference>